<evidence type="ECO:0000313" key="1">
    <source>
        <dbReference type="EMBL" id="QBK91934.1"/>
    </source>
</evidence>
<sequence length="52" mass="6470">MSEEMDKETIIERIEKIHDSFLQEVPLLPYQKEKKYKEWHELIRILRQLEEG</sequence>
<name>A0A481Z7S7_9VIRU</name>
<reference evidence="1" key="1">
    <citation type="journal article" date="2019" name="MBio">
        <title>Virus Genomes from Deep Sea Sediments Expand the Ocean Megavirome and Support Independent Origins of Viral Gigantism.</title>
        <authorList>
            <person name="Backstrom D."/>
            <person name="Yutin N."/>
            <person name="Jorgensen S.L."/>
            <person name="Dharamshi J."/>
            <person name="Homa F."/>
            <person name="Zaremba-Niedwiedzka K."/>
            <person name="Spang A."/>
            <person name="Wolf Y.I."/>
            <person name="Koonin E.V."/>
            <person name="Ettema T.J."/>
        </authorList>
    </citation>
    <scope>NUCLEOTIDE SEQUENCE</scope>
</reference>
<accession>A0A481Z7S7</accession>
<gene>
    <name evidence="1" type="ORF">LCPAC304_02760</name>
</gene>
<protein>
    <submittedName>
        <fullName evidence="1">Uncharacterized protein</fullName>
    </submittedName>
</protein>
<dbReference type="EMBL" id="MK500566">
    <property type="protein sequence ID" value="QBK91934.1"/>
    <property type="molecule type" value="Genomic_DNA"/>
</dbReference>
<organism evidence="1">
    <name type="scientific">Pithovirus LCPAC304</name>
    <dbReference type="NCBI Taxonomy" id="2506594"/>
    <lineage>
        <taxon>Viruses</taxon>
        <taxon>Pithoviruses</taxon>
    </lineage>
</organism>
<proteinExistence type="predicted"/>